<dbReference type="AlphaFoldDB" id="A0A8S3TSP0"/>
<keyword evidence="3" id="KW-1185">Reference proteome</keyword>
<evidence type="ECO:0000256" key="1">
    <source>
        <dbReference type="SAM" id="MobiDB-lite"/>
    </source>
</evidence>
<evidence type="ECO:0000313" key="2">
    <source>
        <dbReference type="EMBL" id="CAG2231725.1"/>
    </source>
</evidence>
<dbReference type="EMBL" id="CAJPWZ010002153">
    <property type="protein sequence ID" value="CAG2231725.1"/>
    <property type="molecule type" value="Genomic_DNA"/>
</dbReference>
<organism evidence="2 3">
    <name type="scientific">Mytilus edulis</name>
    <name type="common">Blue mussel</name>
    <dbReference type="NCBI Taxonomy" id="6550"/>
    <lineage>
        <taxon>Eukaryota</taxon>
        <taxon>Metazoa</taxon>
        <taxon>Spiralia</taxon>
        <taxon>Lophotrochozoa</taxon>
        <taxon>Mollusca</taxon>
        <taxon>Bivalvia</taxon>
        <taxon>Autobranchia</taxon>
        <taxon>Pteriomorphia</taxon>
        <taxon>Mytilida</taxon>
        <taxon>Mytiloidea</taxon>
        <taxon>Mytilidae</taxon>
        <taxon>Mytilinae</taxon>
        <taxon>Mytilus</taxon>
    </lineage>
</organism>
<dbReference type="Proteomes" id="UP000683360">
    <property type="component" value="Unassembled WGS sequence"/>
</dbReference>
<proteinExistence type="predicted"/>
<evidence type="ECO:0000313" key="3">
    <source>
        <dbReference type="Proteomes" id="UP000683360"/>
    </source>
</evidence>
<protein>
    <submittedName>
        <fullName evidence="2">Uncharacterized protein</fullName>
    </submittedName>
</protein>
<dbReference type="OrthoDB" id="5989442at2759"/>
<reference evidence="2" key="1">
    <citation type="submission" date="2021-03" db="EMBL/GenBank/DDBJ databases">
        <authorList>
            <person name="Bekaert M."/>
        </authorList>
    </citation>
    <scope>NUCLEOTIDE SEQUENCE</scope>
</reference>
<feature type="compositionally biased region" description="Basic and acidic residues" evidence="1">
    <location>
        <begin position="199"/>
        <end position="210"/>
    </location>
</feature>
<feature type="compositionally biased region" description="Acidic residues" evidence="1">
    <location>
        <begin position="185"/>
        <end position="198"/>
    </location>
</feature>
<feature type="region of interest" description="Disordered" evidence="1">
    <location>
        <begin position="168"/>
        <end position="210"/>
    </location>
</feature>
<gene>
    <name evidence="2" type="ORF">MEDL_44492</name>
</gene>
<comment type="caution">
    <text evidence="2">The sequence shown here is derived from an EMBL/GenBank/DDBJ whole genome shotgun (WGS) entry which is preliminary data.</text>
</comment>
<sequence length="210" mass="23733">MSRQDRKDNNTIMEKLDSIQKDQQEILSLLRKLNVKQLSAQGGFSSGNTIRRMLKTLGTNGLWSKYSLKGEKGKNSSSTITSVCSNDKSIQCMFKIRVILGGVTHVKESEQRGKQGDQPSLFWMKSRQDYRTSIYIIKDLTETGIITRKTGVNSFTSKIKKTYENEKKSIPGFPDILTDEKFENESGDESDSESEIDDGNVKLPDDHSLH</sequence>
<accession>A0A8S3TSP0</accession>
<name>A0A8S3TSP0_MYTED</name>